<feature type="chain" id="PRO_5008554053" description="Spiralin" evidence="1">
    <location>
        <begin position="24"/>
        <end position="407"/>
    </location>
</feature>
<dbReference type="GO" id="GO:0016020">
    <property type="term" value="C:membrane"/>
    <property type="evidence" value="ECO:0007669"/>
    <property type="project" value="InterPro"/>
</dbReference>
<dbReference type="RefSeq" id="WP_069117309.1">
    <property type="nucleotide sequence ID" value="NZ_CP017015.1"/>
</dbReference>
<dbReference type="NCBIfam" id="NF038029">
    <property type="entry name" value="LP_plasma"/>
    <property type="match status" value="1"/>
</dbReference>
<evidence type="ECO:0000313" key="3">
    <source>
        <dbReference type="Proteomes" id="UP000094378"/>
    </source>
</evidence>
<organism evidence="2 3">
    <name type="scientific">Spiroplasma helicoides</name>
    <dbReference type="NCBI Taxonomy" id="216938"/>
    <lineage>
        <taxon>Bacteria</taxon>
        <taxon>Bacillati</taxon>
        <taxon>Mycoplasmatota</taxon>
        <taxon>Mollicutes</taxon>
        <taxon>Entomoplasmatales</taxon>
        <taxon>Spiroplasmataceae</taxon>
        <taxon>Spiroplasma</taxon>
    </lineage>
</organism>
<dbReference type="InterPro" id="IPR054816">
    <property type="entry name" value="Lipoprotein_mollicutes-type_CS"/>
</dbReference>
<dbReference type="InterPro" id="IPR007880">
    <property type="entry name" value="Spiralin"/>
</dbReference>
<name>A0A1B3SLZ2_9MOLU</name>
<dbReference type="NCBIfam" id="NF045726">
    <property type="entry name" value="XXplasma_LP"/>
    <property type="match status" value="1"/>
</dbReference>
<keyword evidence="3" id="KW-1185">Reference proteome</keyword>
<sequence length="407" mass="41667">MKKLLSLLAATGLVATSGSVAVACNKKADDKATTASTDLSTIKGADLTVKPSDNTEAAAKTAVLAQIKLKLKLTTDVKDSTDVVFSAFSAATSAKAGSIVATAADASKVLTPKKTATFALTYVAPAAKKDLSTITTKELGEFSGVGDTPTVGEVVEQVNAKNSGLSLSADDVDMTTPSGKDLKASATLTAKSTSTKFEKAVTVTYTYTKSATTTKKDLSTITGNDLKLEVADNQQATAESAAIAKVKEKLGVDVVKGTDFTVGSSDFTAPQSGTAGKIKLTSKSDSTKLTEGKSVEFTLNLKASQTDATITKVESGSVDLTTSKALSIAKSGNADVKVTVSKVASGTSFTTTIGDTNKEVLSAGNATNEGTVYTVKLTATDVSENKEVKVTFKYGTASFELTVTVTA</sequence>
<gene>
    <name evidence="2" type="ORF">SHELI_v1c10140</name>
</gene>
<proteinExistence type="predicted"/>
<keyword evidence="1" id="KW-0732">Signal</keyword>
<dbReference type="AlphaFoldDB" id="A0A1B3SLZ2"/>
<protein>
    <recommendedName>
        <fullName evidence="4">Spiralin</fullName>
    </recommendedName>
</protein>
<dbReference type="KEGG" id="shj:SHELI_v1c10140"/>
<dbReference type="EMBL" id="CP017015">
    <property type="protein sequence ID" value="AOG60961.1"/>
    <property type="molecule type" value="Genomic_DNA"/>
</dbReference>
<dbReference type="OrthoDB" id="388967at2"/>
<dbReference type="PROSITE" id="PS51257">
    <property type="entry name" value="PROKAR_LIPOPROTEIN"/>
    <property type="match status" value="1"/>
</dbReference>
<dbReference type="Proteomes" id="UP000094378">
    <property type="component" value="Chromosome"/>
</dbReference>
<feature type="signal peptide" evidence="1">
    <location>
        <begin position="1"/>
        <end position="23"/>
    </location>
</feature>
<evidence type="ECO:0008006" key="4">
    <source>
        <dbReference type="Google" id="ProtNLM"/>
    </source>
</evidence>
<dbReference type="Pfam" id="PF05215">
    <property type="entry name" value="Spiralin"/>
    <property type="match status" value="2"/>
</dbReference>
<evidence type="ECO:0000256" key="1">
    <source>
        <dbReference type="SAM" id="SignalP"/>
    </source>
</evidence>
<evidence type="ECO:0000313" key="2">
    <source>
        <dbReference type="EMBL" id="AOG60961.1"/>
    </source>
</evidence>
<reference evidence="2 3" key="1">
    <citation type="submission" date="2016-08" db="EMBL/GenBank/DDBJ databases">
        <title>Complete genome sequence of Spiroplasma helicoides TABS-2 (DSM 22551).</title>
        <authorList>
            <person name="Shen W.-Y."/>
            <person name="Lo W.-S."/>
            <person name="Lai Y.-C."/>
            <person name="Kuo C.-H."/>
        </authorList>
    </citation>
    <scope>NUCLEOTIDE SEQUENCE [LARGE SCALE GENOMIC DNA]</scope>
    <source>
        <strain evidence="2 3">TABS-2</strain>
    </source>
</reference>
<accession>A0A1B3SLZ2</accession>